<dbReference type="EMBL" id="JARLKZ010000034">
    <property type="protein sequence ID" value="MEC0244143.1"/>
    <property type="molecule type" value="Genomic_DNA"/>
</dbReference>
<comment type="caution">
    <text evidence="1">The sequence shown here is derived from an EMBL/GenBank/DDBJ whole genome shotgun (WGS) entry which is preliminary data.</text>
</comment>
<accession>A0ABU6GWP6</accession>
<reference evidence="1 2" key="1">
    <citation type="submission" date="2023-03" db="EMBL/GenBank/DDBJ databases">
        <title>Bacillus Genome Sequencing.</title>
        <authorList>
            <person name="Dunlap C."/>
        </authorList>
    </citation>
    <scope>NUCLEOTIDE SEQUENCE [LARGE SCALE GENOMIC DNA]</scope>
    <source>
        <strain evidence="1 2">BD-525</strain>
    </source>
</reference>
<keyword evidence="2" id="KW-1185">Reference proteome</keyword>
<gene>
    <name evidence="1" type="ORF">P4H66_30480</name>
</gene>
<organism evidence="1 2">
    <name type="scientific">Paenibacillus dokdonensis</name>
    <dbReference type="NCBI Taxonomy" id="2567944"/>
    <lineage>
        <taxon>Bacteria</taxon>
        <taxon>Bacillati</taxon>
        <taxon>Bacillota</taxon>
        <taxon>Bacilli</taxon>
        <taxon>Bacillales</taxon>
        <taxon>Paenibacillaceae</taxon>
        <taxon>Paenibacillus</taxon>
    </lineage>
</organism>
<dbReference type="Proteomes" id="UP001344632">
    <property type="component" value="Unassembled WGS sequence"/>
</dbReference>
<name>A0ABU6GWP6_9BACL</name>
<evidence type="ECO:0000313" key="1">
    <source>
        <dbReference type="EMBL" id="MEC0244143.1"/>
    </source>
</evidence>
<proteinExistence type="predicted"/>
<sequence length="223" mass="25451">MIQGKMKSILIGAINKAETETFRRVSKGRLNGEENITAALLALIESKCSDVLEKYNDVSDRFQYEVISKDFPKNTMEPVVGADFAISLRKFNIWRGIEKEVLIKSLLVQAKLPSNTDYGKLNEQIGFMESITKESYVAVYDIDEDRVFVVKYIDVIAANYRASNVSKEKRFTLADFFSDIFVCKKAEVGFDANKLQNKEDVLAYISGHEFEQQLEFVVKEIIE</sequence>
<protein>
    <submittedName>
        <fullName evidence="1">Uncharacterized protein</fullName>
    </submittedName>
</protein>
<dbReference type="RefSeq" id="WP_326091775.1">
    <property type="nucleotide sequence ID" value="NZ_JARLKZ010000034.1"/>
</dbReference>
<evidence type="ECO:0000313" key="2">
    <source>
        <dbReference type="Proteomes" id="UP001344632"/>
    </source>
</evidence>